<accession>B4DBA2</accession>
<reference evidence="2 3" key="1">
    <citation type="journal article" date="2011" name="J. Bacteriol.">
        <title>Genome sequence of Chthoniobacter flavus Ellin428, an aerobic heterotrophic soil bacterium.</title>
        <authorList>
            <person name="Kant R."/>
            <person name="van Passel M.W."/>
            <person name="Palva A."/>
            <person name="Lucas S."/>
            <person name="Lapidus A."/>
            <person name="Glavina Del Rio T."/>
            <person name="Dalin E."/>
            <person name="Tice H."/>
            <person name="Bruce D."/>
            <person name="Goodwin L."/>
            <person name="Pitluck S."/>
            <person name="Larimer F.W."/>
            <person name="Land M.L."/>
            <person name="Hauser L."/>
            <person name="Sangwan P."/>
            <person name="de Vos W.M."/>
            <person name="Janssen P.H."/>
            <person name="Smidt H."/>
        </authorList>
    </citation>
    <scope>NUCLEOTIDE SEQUENCE [LARGE SCALE GENOMIC DNA]</scope>
    <source>
        <strain evidence="2 3">Ellin428</strain>
    </source>
</reference>
<dbReference type="RefSeq" id="WP_006983511.1">
    <property type="nucleotide sequence ID" value="NZ_ABVL01000036.1"/>
</dbReference>
<comment type="caution">
    <text evidence="2">The sequence shown here is derived from an EMBL/GenBank/DDBJ whole genome shotgun (WGS) entry which is preliminary data.</text>
</comment>
<evidence type="ECO:0008006" key="4">
    <source>
        <dbReference type="Google" id="ProtNLM"/>
    </source>
</evidence>
<keyword evidence="3" id="KW-1185">Reference proteome</keyword>
<dbReference type="NCBIfam" id="TIGR04073">
    <property type="entry name" value="exo_TIGR04073"/>
    <property type="match status" value="1"/>
</dbReference>
<protein>
    <recommendedName>
        <fullName evidence="4">Exosortase system-associated protein, TIGR04073 family</fullName>
    </recommendedName>
</protein>
<evidence type="ECO:0000313" key="2">
    <source>
        <dbReference type="EMBL" id="EDY16290.1"/>
    </source>
</evidence>
<feature type="chain" id="PRO_5002802708" description="Exosortase system-associated protein, TIGR04073 family" evidence="1">
    <location>
        <begin position="26"/>
        <end position="144"/>
    </location>
</feature>
<sequence>MNTKHALRILVAVAGFSFLGGSAWADIQDPPGNDYGPTRKLGRGLANIMFGSSEIIVQPSRTNFYEGNSAAFSYGAVKGFGRFFVRLGTGLYEVFTFPFATHHGTYKPPYRSELPWIHGGYEEFPPELGFESHYRYSREYESGW</sequence>
<feature type="signal peptide" evidence="1">
    <location>
        <begin position="1"/>
        <end position="25"/>
    </location>
</feature>
<name>B4DBA2_9BACT</name>
<dbReference type="Proteomes" id="UP000005824">
    <property type="component" value="Unassembled WGS sequence"/>
</dbReference>
<dbReference type="InParanoid" id="B4DBA2"/>
<dbReference type="eggNOG" id="ENOG50344TZ">
    <property type="taxonomic scope" value="Bacteria"/>
</dbReference>
<keyword evidence="1" id="KW-0732">Signal</keyword>
<dbReference type="EMBL" id="ABVL01000036">
    <property type="protein sequence ID" value="EDY16290.1"/>
    <property type="molecule type" value="Genomic_DNA"/>
</dbReference>
<evidence type="ECO:0000256" key="1">
    <source>
        <dbReference type="SAM" id="SignalP"/>
    </source>
</evidence>
<organism evidence="2 3">
    <name type="scientific">Chthoniobacter flavus Ellin428</name>
    <dbReference type="NCBI Taxonomy" id="497964"/>
    <lineage>
        <taxon>Bacteria</taxon>
        <taxon>Pseudomonadati</taxon>
        <taxon>Verrucomicrobiota</taxon>
        <taxon>Spartobacteria</taxon>
        <taxon>Chthoniobacterales</taxon>
        <taxon>Chthoniobacteraceae</taxon>
        <taxon>Chthoniobacter</taxon>
    </lineage>
</organism>
<dbReference type="AlphaFoldDB" id="B4DBA2"/>
<dbReference type="InterPro" id="IPR023824">
    <property type="entry name" value="CHP04073_exosortase-affil"/>
</dbReference>
<gene>
    <name evidence="2" type="ORF">CfE428DRAFT_6193</name>
</gene>
<proteinExistence type="predicted"/>
<evidence type="ECO:0000313" key="3">
    <source>
        <dbReference type="Proteomes" id="UP000005824"/>
    </source>
</evidence>